<protein>
    <submittedName>
        <fullName evidence="2">Uncharacterized protein</fullName>
    </submittedName>
</protein>
<dbReference type="PANTHER" id="PTHR34191:SF9">
    <property type="entry name" value="F6D8.10"/>
    <property type="match status" value="1"/>
</dbReference>
<dbReference type="KEGG" id="eus:EUTSA_v10011854mg"/>
<feature type="compositionally biased region" description="Polar residues" evidence="1">
    <location>
        <begin position="72"/>
        <end position="92"/>
    </location>
</feature>
<evidence type="ECO:0000313" key="2">
    <source>
        <dbReference type="EMBL" id="ESQ30179.1"/>
    </source>
</evidence>
<sequence>MCRWRVFFKNKFVEEIHRSKKKMSSSQELSHNAGEATGQVQLKKEEYLNKVSQAMNQNADHLTHSLTHSESDQNNPTLLSQASNVIQQTGGQVKNMAQEAADAVKNTLGMSPTTNNPSSPAGTTRLSNPSSRNI</sequence>
<name>V4KG76_EUTSA</name>
<accession>V4KG76</accession>
<feature type="compositionally biased region" description="Polar residues" evidence="1">
    <location>
        <begin position="50"/>
        <end position="60"/>
    </location>
</feature>
<feature type="compositionally biased region" description="Polar residues" evidence="1">
    <location>
        <begin position="108"/>
        <end position="134"/>
    </location>
</feature>
<feature type="compositionally biased region" description="Basic and acidic residues" evidence="1">
    <location>
        <begin position="61"/>
        <end position="71"/>
    </location>
</feature>
<proteinExistence type="predicted"/>
<dbReference type="eggNOG" id="ENOG502SFZB">
    <property type="taxonomic scope" value="Eukaryota"/>
</dbReference>
<organism evidence="2 3">
    <name type="scientific">Eutrema salsugineum</name>
    <name type="common">Saltwater cress</name>
    <name type="synonym">Sisymbrium salsugineum</name>
    <dbReference type="NCBI Taxonomy" id="72664"/>
    <lineage>
        <taxon>Eukaryota</taxon>
        <taxon>Viridiplantae</taxon>
        <taxon>Streptophyta</taxon>
        <taxon>Embryophyta</taxon>
        <taxon>Tracheophyta</taxon>
        <taxon>Spermatophyta</taxon>
        <taxon>Magnoliopsida</taxon>
        <taxon>eudicotyledons</taxon>
        <taxon>Gunneridae</taxon>
        <taxon>Pentapetalae</taxon>
        <taxon>rosids</taxon>
        <taxon>malvids</taxon>
        <taxon>Brassicales</taxon>
        <taxon>Brassicaceae</taxon>
        <taxon>Eutremeae</taxon>
        <taxon>Eutrema</taxon>
    </lineage>
</organism>
<feature type="region of interest" description="Disordered" evidence="1">
    <location>
        <begin position="20"/>
        <end position="134"/>
    </location>
</feature>
<dbReference type="OMA" id="MNQNADH"/>
<dbReference type="InterPro" id="IPR039624">
    <property type="entry name" value="LEA1/2/D7/KIN2"/>
</dbReference>
<dbReference type="Proteomes" id="UP000030689">
    <property type="component" value="Unassembled WGS sequence"/>
</dbReference>
<evidence type="ECO:0000256" key="1">
    <source>
        <dbReference type="SAM" id="MobiDB-lite"/>
    </source>
</evidence>
<dbReference type="Gramene" id="ESQ30179">
    <property type="protein sequence ID" value="ESQ30179"/>
    <property type="gene ID" value="EUTSA_v10011854mg"/>
</dbReference>
<keyword evidence="3" id="KW-1185">Reference proteome</keyword>
<gene>
    <name evidence="2" type="ORF">EUTSA_v10011854mg</name>
</gene>
<reference evidence="2 3" key="1">
    <citation type="journal article" date="2013" name="Front. Plant Sci.">
        <title>The Reference Genome of the Halophytic Plant Eutrema salsugineum.</title>
        <authorList>
            <person name="Yang R."/>
            <person name="Jarvis D.E."/>
            <person name="Chen H."/>
            <person name="Beilstein M.A."/>
            <person name="Grimwood J."/>
            <person name="Jenkins J."/>
            <person name="Shu S."/>
            <person name="Prochnik S."/>
            <person name="Xin M."/>
            <person name="Ma C."/>
            <person name="Schmutz J."/>
            <person name="Wing R.A."/>
            <person name="Mitchell-Olds T."/>
            <person name="Schumaker K.S."/>
            <person name="Wang X."/>
        </authorList>
    </citation>
    <scope>NUCLEOTIDE SEQUENCE [LARGE SCALE GENOMIC DNA]</scope>
</reference>
<dbReference type="PANTHER" id="PTHR34191">
    <property type="entry name" value="LATE EMBRYOGENESIS ABUNDANT PROTEIN (LEA) FAMILY PROTEIN"/>
    <property type="match status" value="1"/>
</dbReference>
<evidence type="ECO:0000313" key="3">
    <source>
        <dbReference type="Proteomes" id="UP000030689"/>
    </source>
</evidence>
<dbReference type="EMBL" id="KI517809">
    <property type="protein sequence ID" value="ESQ30179.1"/>
    <property type="molecule type" value="Genomic_DNA"/>
</dbReference>
<dbReference type="AlphaFoldDB" id="V4KG76"/>